<evidence type="ECO:0000256" key="6">
    <source>
        <dbReference type="ARBA" id="ARBA00022449"/>
    </source>
</evidence>
<dbReference type="AlphaFoldDB" id="A0A4V3D003"/>
<accession>A0A4V3D003</accession>
<organism evidence="14 15">
    <name type="scientific">Halanaerobium saccharolyticum</name>
    <dbReference type="NCBI Taxonomy" id="43595"/>
    <lineage>
        <taxon>Bacteria</taxon>
        <taxon>Bacillati</taxon>
        <taxon>Bacillota</taxon>
        <taxon>Clostridia</taxon>
        <taxon>Halanaerobiales</taxon>
        <taxon>Halanaerobiaceae</taxon>
        <taxon>Halanaerobium</taxon>
    </lineage>
</organism>
<dbReference type="PIRSF" id="PIRSF006603">
    <property type="entry name" value="DinF"/>
    <property type="match status" value="1"/>
</dbReference>
<evidence type="ECO:0000256" key="8">
    <source>
        <dbReference type="ARBA" id="ARBA00022692"/>
    </source>
</evidence>
<evidence type="ECO:0000256" key="13">
    <source>
        <dbReference type="SAM" id="Phobius"/>
    </source>
</evidence>
<keyword evidence="10" id="KW-0406">Ion transport</keyword>
<comment type="function">
    <text evidence="1">Multidrug efflux pump.</text>
</comment>
<feature type="transmembrane region" description="Helical" evidence="13">
    <location>
        <begin position="268"/>
        <end position="287"/>
    </location>
</feature>
<dbReference type="NCBIfam" id="TIGR00797">
    <property type="entry name" value="matE"/>
    <property type="match status" value="1"/>
</dbReference>
<feature type="transmembrane region" description="Helical" evidence="13">
    <location>
        <begin position="141"/>
        <end position="162"/>
    </location>
</feature>
<evidence type="ECO:0000256" key="1">
    <source>
        <dbReference type="ARBA" id="ARBA00003408"/>
    </source>
</evidence>
<dbReference type="Proteomes" id="UP000295176">
    <property type="component" value="Unassembled WGS sequence"/>
</dbReference>
<dbReference type="InterPro" id="IPR002528">
    <property type="entry name" value="MATE_fam"/>
</dbReference>
<comment type="subcellular location">
    <subcellularLocation>
        <location evidence="2">Cell membrane</location>
        <topology evidence="2">Multi-pass membrane protein</topology>
    </subcellularLocation>
</comment>
<feature type="transmembrane region" description="Helical" evidence="13">
    <location>
        <begin position="174"/>
        <end position="196"/>
    </location>
</feature>
<evidence type="ECO:0000256" key="10">
    <source>
        <dbReference type="ARBA" id="ARBA00023065"/>
    </source>
</evidence>
<feature type="transmembrane region" description="Helical" evidence="13">
    <location>
        <begin position="293"/>
        <end position="311"/>
    </location>
</feature>
<feature type="transmembrane region" description="Helical" evidence="13">
    <location>
        <begin position="94"/>
        <end position="115"/>
    </location>
</feature>
<dbReference type="InterPro" id="IPR050222">
    <property type="entry name" value="MATE_MdtK"/>
</dbReference>
<keyword evidence="8 13" id="KW-0812">Transmembrane</keyword>
<evidence type="ECO:0000256" key="7">
    <source>
        <dbReference type="ARBA" id="ARBA00022475"/>
    </source>
</evidence>
<dbReference type="GO" id="GO:0042910">
    <property type="term" value="F:xenobiotic transmembrane transporter activity"/>
    <property type="evidence" value="ECO:0007669"/>
    <property type="project" value="InterPro"/>
</dbReference>
<keyword evidence="6" id="KW-0050">Antiport</keyword>
<dbReference type="InterPro" id="IPR048279">
    <property type="entry name" value="MdtK-like"/>
</dbReference>
<dbReference type="PANTHER" id="PTHR43298">
    <property type="entry name" value="MULTIDRUG RESISTANCE PROTEIN NORM-RELATED"/>
    <property type="match status" value="1"/>
</dbReference>
<protein>
    <recommendedName>
        <fullName evidence="4">Probable multidrug resistance protein NorM</fullName>
    </recommendedName>
    <alternativeName>
        <fullName evidence="12">Multidrug-efflux transporter</fullName>
    </alternativeName>
</protein>
<dbReference type="EMBL" id="SNXX01000002">
    <property type="protein sequence ID" value="TDQ03955.1"/>
    <property type="molecule type" value="Genomic_DNA"/>
</dbReference>
<keyword evidence="5" id="KW-0813">Transport</keyword>
<feature type="transmembrane region" description="Helical" evidence="13">
    <location>
        <begin position="331"/>
        <end position="348"/>
    </location>
</feature>
<sequence>MTELTSAASNSEIRKNIFHLAWPAILRMFLQSIVGVVDVIMVGQLGAAAIASVDIGNRVVFVLIGTLMSLTIGATALVAHYIGAGNKDEANHIMWQSLLSGFIAALIIGGIGIIFSRELMGAMTFLMEESDPFILNQGSTYLNIVLASMLFGLPMMVVNAILQGIGDMKTPLFIMFISNVVNVLFNYLLIFGIGIFPAMGVAGAALGSGLGRFVGFLIGIAILIKGEKGIKLDLDVIELKVDFEIIKDILIIGIPAAVEQFARQSSQIIYTAMVAGLGTATIAANAVTMNVSSLSFMPGFGFGMAATTLVGQSLGAKKKKLAENYSKQSTYLTLVLMVAASILMYIFVEPIVNLYTDDPAVVNMAVSALKIFILFQPLLGLFMVLAGALKGAGDTKWVMYFTIAGNWGVRLVLSYILGLRMGIGLNGFWIAMGIDITFRSMLIIWRFLSGKWKDLDVVNVREKRIDRIVEE</sequence>
<evidence type="ECO:0000256" key="4">
    <source>
        <dbReference type="ARBA" id="ARBA00020268"/>
    </source>
</evidence>
<keyword evidence="7" id="KW-1003">Cell membrane</keyword>
<evidence type="ECO:0000256" key="11">
    <source>
        <dbReference type="ARBA" id="ARBA00023136"/>
    </source>
</evidence>
<feature type="transmembrane region" description="Helical" evidence="13">
    <location>
        <begin position="397"/>
        <end position="417"/>
    </location>
</feature>
<evidence type="ECO:0000313" key="15">
    <source>
        <dbReference type="Proteomes" id="UP000295176"/>
    </source>
</evidence>
<keyword evidence="9 13" id="KW-1133">Transmembrane helix</keyword>
<feature type="transmembrane region" description="Helical" evidence="13">
    <location>
        <begin position="59"/>
        <end position="82"/>
    </location>
</feature>
<evidence type="ECO:0000313" key="14">
    <source>
        <dbReference type="EMBL" id="TDQ03955.1"/>
    </source>
</evidence>
<feature type="transmembrane region" description="Helical" evidence="13">
    <location>
        <begin position="24"/>
        <end position="53"/>
    </location>
</feature>
<evidence type="ECO:0000256" key="5">
    <source>
        <dbReference type="ARBA" id="ARBA00022448"/>
    </source>
</evidence>
<keyword evidence="11 13" id="KW-0472">Membrane</keyword>
<evidence type="ECO:0000256" key="3">
    <source>
        <dbReference type="ARBA" id="ARBA00010199"/>
    </source>
</evidence>
<dbReference type="GO" id="GO:0015297">
    <property type="term" value="F:antiporter activity"/>
    <property type="evidence" value="ECO:0007669"/>
    <property type="project" value="UniProtKB-KW"/>
</dbReference>
<evidence type="ECO:0000256" key="2">
    <source>
        <dbReference type="ARBA" id="ARBA00004651"/>
    </source>
</evidence>
<gene>
    <name evidence="14" type="ORF">C7957_10250</name>
</gene>
<dbReference type="RefSeq" id="WP_243733892.1">
    <property type="nucleotide sequence ID" value="NZ_SNXX01000002.1"/>
</dbReference>
<dbReference type="GO" id="GO:0006811">
    <property type="term" value="P:monoatomic ion transport"/>
    <property type="evidence" value="ECO:0007669"/>
    <property type="project" value="UniProtKB-KW"/>
</dbReference>
<feature type="transmembrane region" description="Helical" evidence="13">
    <location>
        <begin position="202"/>
        <end position="224"/>
    </location>
</feature>
<dbReference type="GO" id="GO:0005886">
    <property type="term" value="C:plasma membrane"/>
    <property type="evidence" value="ECO:0007669"/>
    <property type="project" value="UniProtKB-SubCell"/>
</dbReference>
<dbReference type="CDD" id="cd13137">
    <property type="entry name" value="MATE_NorM_like"/>
    <property type="match status" value="1"/>
</dbReference>
<evidence type="ECO:0000256" key="9">
    <source>
        <dbReference type="ARBA" id="ARBA00022989"/>
    </source>
</evidence>
<reference evidence="14 15" key="1">
    <citation type="submission" date="2019-03" db="EMBL/GenBank/DDBJ databases">
        <title>Subsurface microbial communities from deep shales in Ohio and West Virginia, USA.</title>
        <authorList>
            <person name="Wrighton K."/>
        </authorList>
    </citation>
    <scope>NUCLEOTIDE SEQUENCE [LARGE SCALE GENOMIC DNA]</scope>
    <source>
        <strain evidence="14 15">MSL 7</strain>
    </source>
</reference>
<evidence type="ECO:0000256" key="12">
    <source>
        <dbReference type="ARBA" id="ARBA00031636"/>
    </source>
</evidence>
<feature type="transmembrane region" description="Helical" evidence="13">
    <location>
        <begin position="423"/>
        <end position="445"/>
    </location>
</feature>
<feature type="transmembrane region" description="Helical" evidence="13">
    <location>
        <begin position="360"/>
        <end position="385"/>
    </location>
</feature>
<dbReference type="Pfam" id="PF01554">
    <property type="entry name" value="MatE"/>
    <property type="match status" value="2"/>
</dbReference>
<dbReference type="PANTHER" id="PTHR43298:SF2">
    <property type="entry name" value="FMN_FAD EXPORTER YEEO-RELATED"/>
    <property type="match status" value="1"/>
</dbReference>
<comment type="similarity">
    <text evidence="3">Belongs to the multi antimicrobial extrusion (MATE) (TC 2.A.66.1) family.</text>
</comment>
<comment type="caution">
    <text evidence="14">The sequence shown here is derived from an EMBL/GenBank/DDBJ whole genome shotgun (WGS) entry which is preliminary data.</text>
</comment>
<proteinExistence type="inferred from homology"/>
<name>A0A4V3D003_9FIRM</name>